<reference evidence="3 4" key="1">
    <citation type="journal article" date="2018" name="Front. Microbiol.">
        <title>Hydrolytic Capabilities as a Key to Environmental Success: Chitinolytic and Cellulolytic Acidobacteria From Acidic Sub-arctic Soils and Boreal Peatlands.</title>
        <authorList>
            <person name="Belova S.E."/>
            <person name="Ravin N.V."/>
            <person name="Pankratov T.A."/>
            <person name="Rakitin A.L."/>
            <person name="Ivanova A.A."/>
            <person name="Beletsky A.V."/>
            <person name="Mardanov A.V."/>
            <person name="Sinninghe Damste J.S."/>
            <person name="Dedysh S.N."/>
        </authorList>
    </citation>
    <scope>NUCLEOTIDE SEQUENCE [LARGE SCALE GENOMIC DNA]</scope>
    <source>
        <strain evidence="3 4">SBC82</strain>
    </source>
</reference>
<dbReference type="Pfam" id="PF02129">
    <property type="entry name" value="Peptidase_S15"/>
    <property type="match status" value="1"/>
</dbReference>
<dbReference type="NCBIfam" id="TIGR00976">
    <property type="entry name" value="CocE_NonD"/>
    <property type="match status" value="1"/>
</dbReference>
<dbReference type="Proteomes" id="UP000253606">
    <property type="component" value="Chromosome"/>
</dbReference>
<evidence type="ECO:0000256" key="1">
    <source>
        <dbReference type="ARBA" id="ARBA00022801"/>
    </source>
</evidence>
<dbReference type="Gene3D" id="1.10.3020.10">
    <property type="entry name" value="alpha-amino acid ester hydrolase ( Helical cap domain)"/>
    <property type="match status" value="1"/>
</dbReference>
<dbReference type="InterPro" id="IPR005674">
    <property type="entry name" value="CocE/Ser_esterase"/>
</dbReference>
<dbReference type="PANTHER" id="PTHR43056">
    <property type="entry name" value="PEPTIDASE S9 PROLYL OLIGOPEPTIDASE"/>
    <property type="match status" value="1"/>
</dbReference>
<dbReference type="InterPro" id="IPR000383">
    <property type="entry name" value="Xaa-Pro-like_dom"/>
</dbReference>
<keyword evidence="1 3" id="KW-0378">Hydrolase</keyword>
<evidence type="ECO:0000313" key="4">
    <source>
        <dbReference type="Proteomes" id="UP000253606"/>
    </source>
</evidence>
<dbReference type="RefSeq" id="WP_114209367.1">
    <property type="nucleotide sequence ID" value="NZ_CP030840.1"/>
</dbReference>
<dbReference type="KEGG" id="abas:ACPOL_5384"/>
<gene>
    <name evidence="3" type="ORF">ACPOL_5384</name>
</gene>
<organism evidence="3 4">
    <name type="scientific">Acidisarcina polymorpha</name>
    <dbReference type="NCBI Taxonomy" id="2211140"/>
    <lineage>
        <taxon>Bacteria</taxon>
        <taxon>Pseudomonadati</taxon>
        <taxon>Acidobacteriota</taxon>
        <taxon>Terriglobia</taxon>
        <taxon>Terriglobales</taxon>
        <taxon>Acidobacteriaceae</taxon>
        <taxon>Acidisarcina</taxon>
    </lineage>
</organism>
<protein>
    <submittedName>
        <fullName evidence="3">Hydrolase, CocE/NonD family</fullName>
    </submittedName>
</protein>
<evidence type="ECO:0000313" key="3">
    <source>
        <dbReference type="EMBL" id="AXC14632.1"/>
    </source>
</evidence>
<proteinExistence type="predicted"/>
<dbReference type="EMBL" id="CP030840">
    <property type="protein sequence ID" value="AXC14632.1"/>
    <property type="molecule type" value="Genomic_DNA"/>
</dbReference>
<keyword evidence="4" id="KW-1185">Reference proteome</keyword>
<accession>A0A2Z5G5Z2</accession>
<dbReference type="SUPFAM" id="SSF53474">
    <property type="entry name" value="alpha/beta-Hydrolases"/>
    <property type="match status" value="1"/>
</dbReference>
<dbReference type="Gene3D" id="2.60.120.260">
    <property type="entry name" value="Galactose-binding domain-like"/>
    <property type="match status" value="1"/>
</dbReference>
<dbReference type="Gene3D" id="3.40.50.1820">
    <property type="entry name" value="alpha/beta hydrolase"/>
    <property type="match status" value="1"/>
</dbReference>
<feature type="domain" description="Xaa-Pro dipeptidyl-peptidase C-terminal" evidence="2">
    <location>
        <begin position="329"/>
        <end position="582"/>
    </location>
</feature>
<dbReference type="SMART" id="SM00939">
    <property type="entry name" value="PepX_C"/>
    <property type="match status" value="1"/>
</dbReference>
<dbReference type="AlphaFoldDB" id="A0A2Z5G5Z2"/>
<name>A0A2Z5G5Z2_9BACT</name>
<dbReference type="InterPro" id="IPR008979">
    <property type="entry name" value="Galactose-bd-like_sf"/>
</dbReference>
<dbReference type="Pfam" id="PF08530">
    <property type="entry name" value="PepX_C"/>
    <property type="match status" value="1"/>
</dbReference>
<dbReference type="SUPFAM" id="SSF49785">
    <property type="entry name" value="Galactose-binding domain-like"/>
    <property type="match status" value="1"/>
</dbReference>
<dbReference type="OrthoDB" id="319764at2"/>
<dbReference type="InterPro" id="IPR013736">
    <property type="entry name" value="Xaa-Pro_dipept_C"/>
</dbReference>
<dbReference type="PANTHER" id="PTHR43056:SF10">
    <property type="entry name" value="COCE_NOND FAMILY, PUTATIVE (AFU_ORTHOLOGUE AFUA_7G00600)-RELATED"/>
    <property type="match status" value="1"/>
</dbReference>
<dbReference type="InterPro" id="IPR050585">
    <property type="entry name" value="Xaa-Pro_dipeptidyl-ppase/CocE"/>
</dbReference>
<dbReference type="GO" id="GO:0008239">
    <property type="term" value="F:dipeptidyl-peptidase activity"/>
    <property type="evidence" value="ECO:0007669"/>
    <property type="project" value="InterPro"/>
</dbReference>
<evidence type="ECO:0000259" key="2">
    <source>
        <dbReference type="SMART" id="SM00939"/>
    </source>
</evidence>
<dbReference type="InterPro" id="IPR029058">
    <property type="entry name" value="AB_hydrolase_fold"/>
</dbReference>
<sequence>MERRFRSTLLLSALLIAVELWAQSLDIVVERNVAMKTRDGVTLHADIYHPAGNAKYPVLLERTPYDKNNAAAFAESAAKRGYVVVVQDVRGRYTSEGEWYTFKHEGEDGFDAVEWAAALPNSNGKVGMFGGSYVGATQMLAAVNHPPHLAGICPVVTASNYHENWTYQGGAFEQWFNQSWTTGLAQDTLNRKVKAASNARVGNMVLPLKQYPLFNLKISDADQTPELAPYYLDWLRHPEYDDYWKQWAIEEQYASIQVPALTVAAWYDIFQGGSLRNYKGLEEHAGNQAARDGQRLLITIGGHAGMGRKIGDVDFGPEAAQFDENQVTLAWYDFLFKGIQNEFATGKRVKIFVMGENKWRLEDDWPLQRAQATRYFLHSSGKANGATGDGTLSTVNARTEPGDGYVYDPMNPTPTVGGPLCCDGEHLAPGPKDQREVESRPDVLVYSTPALTQDTEVTGPITLDLYAKSSAVDTDFTAKLVDVGPDGFAQNLTEGILRARYRESTTSAKPIVPGEIYEYKIDLWSTSNVFLKGHKIRLEVSSSNFPRFDRNLNTGKSGNDSEEGLKANNTIYHDASHPSALVLPVTPR</sequence>